<organism evidence="1 2">
    <name type="scientific">Crotalaria pallida</name>
    <name type="common">Smooth rattlebox</name>
    <name type="synonym">Crotalaria striata</name>
    <dbReference type="NCBI Taxonomy" id="3830"/>
    <lineage>
        <taxon>Eukaryota</taxon>
        <taxon>Viridiplantae</taxon>
        <taxon>Streptophyta</taxon>
        <taxon>Embryophyta</taxon>
        <taxon>Tracheophyta</taxon>
        <taxon>Spermatophyta</taxon>
        <taxon>Magnoliopsida</taxon>
        <taxon>eudicotyledons</taxon>
        <taxon>Gunneridae</taxon>
        <taxon>Pentapetalae</taxon>
        <taxon>rosids</taxon>
        <taxon>fabids</taxon>
        <taxon>Fabales</taxon>
        <taxon>Fabaceae</taxon>
        <taxon>Papilionoideae</taxon>
        <taxon>50 kb inversion clade</taxon>
        <taxon>genistoids sensu lato</taxon>
        <taxon>core genistoids</taxon>
        <taxon>Crotalarieae</taxon>
        <taxon>Crotalaria</taxon>
    </lineage>
</organism>
<dbReference type="EMBL" id="JAYWIO010000007">
    <property type="protein sequence ID" value="KAK7250979.1"/>
    <property type="molecule type" value="Genomic_DNA"/>
</dbReference>
<dbReference type="AlphaFoldDB" id="A0AAN9EB10"/>
<keyword evidence="2" id="KW-1185">Reference proteome</keyword>
<proteinExistence type="predicted"/>
<dbReference type="Proteomes" id="UP001372338">
    <property type="component" value="Unassembled WGS sequence"/>
</dbReference>
<name>A0AAN9EB10_CROPI</name>
<reference evidence="1 2" key="1">
    <citation type="submission" date="2024-01" db="EMBL/GenBank/DDBJ databases">
        <title>The genomes of 5 underutilized Papilionoideae crops provide insights into root nodulation and disease resistanc.</title>
        <authorList>
            <person name="Yuan L."/>
        </authorList>
    </citation>
    <scope>NUCLEOTIDE SEQUENCE [LARGE SCALE GENOMIC DNA]</scope>
    <source>
        <strain evidence="1">ZHUSHIDOU_FW_LH</strain>
        <tissue evidence="1">Leaf</tissue>
    </source>
</reference>
<protein>
    <submittedName>
        <fullName evidence="1">Uncharacterized protein</fullName>
    </submittedName>
</protein>
<accession>A0AAN9EB10</accession>
<sequence length="91" mass="10658">MTLDCIGGVAMRLTESFVDEALPTSWKEYYVVNHHNLEHTVDLVRSTENENDAYLGGDWIDFYTVFRLTPGVTFNLAVLHYHIVRIYFFLR</sequence>
<gene>
    <name evidence="1" type="ORF">RIF29_33797</name>
</gene>
<evidence type="ECO:0000313" key="1">
    <source>
        <dbReference type="EMBL" id="KAK7250979.1"/>
    </source>
</evidence>
<evidence type="ECO:0000313" key="2">
    <source>
        <dbReference type="Proteomes" id="UP001372338"/>
    </source>
</evidence>
<comment type="caution">
    <text evidence="1">The sequence shown here is derived from an EMBL/GenBank/DDBJ whole genome shotgun (WGS) entry which is preliminary data.</text>
</comment>